<evidence type="ECO:0000256" key="2">
    <source>
        <dbReference type="SAM" id="Phobius"/>
    </source>
</evidence>
<proteinExistence type="predicted"/>
<feature type="transmembrane region" description="Helical" evidence="2">
    <location>
        <begin position="9"/>
        <end position="29"/>
    </location>
</feature>
<name>A0A553UEY0_9DEIO</name>
<dbReference type="Proteomes" id="UP000316092">
    <property type="component" value="Unassembled WGS sequence"/>
</dbReference>
<protein>
    <submittedName>
        <fullName evidence="3">Uncharacterized protein</fullName>
    </submittedName>
</protein>
<feature type="region of interest" description="Disordered" evidence="1">
    <location>
        <begin position="39"/>
        <end position="63"/>
    </location>
</feature>
<dbReference type="EMBL" id="VKDB01000063">
    <property type="protein sequence ID" value="TSA78774.1"/>
    <property type="molecule type" value="Genomic_DNA"/>
</dbReference>
<sequence length="146" mass="16054">MIKSVAGKPILLGAISIAVAILLGAWFILGKTTAPMSTTATEESVQQVSEPAPSENTTDGPSLEQIRENMRNESLRQRSTPTPVGTTNTVMNACKSEIKRQGKDWGYAVDSYNDPLYFSLEYMYTDGQQTHYCIYDLVDNVVIGIK</sequence>
<comment type="caution">
    <text evidence="3">The sequence shown here is derived from an EMBL/GenBank/DDBJ whole genome shotgun (WGS) entry which is preliminary data.</text>
</comment>
<keyword evidence="2" id="KW-1133">Transmembrane helix</keyword>
<keyword evidence="4" id="KW-1185">Reference proteome</keyword>
<dbReference type="AlphaFoldDB" id="A0A553UEY0"/>
<keyword evidence="2" id="KW-0812">Transmembrane</keyword>
<dbReference type="RefSeq" id="WP_143722304.1">
    <property type="nucleotide sequence ID" value="NZ_VKDB01000063.1"/>
</dbReference>
<evidence type="ECO:0000313" key="4">
    <source>
        <dbReference type="Proteomes" id="UP000316092"/>
    </source>
</evidence>
<evidence type="ECO:0000313" key="3">
    <source>
        <dbReference type="EMBL" id="TSA78774.1"/>
    </source>
</evidence>
<feature type="compositionally biased region" description="Polar residues" evidence="1">
    <location>
        <begin position="39"/>
        <end position="60"/>
    </location>
</feature>
<accession>A0A553UEY0</accession>
<evidence type="ECO:0000256" key="1">
    <source>
        <dbReference type="SAM" id="MobiDB-lite"/>
    </source>
</evidence>
<gene>
    <name evidence="3" type="ORF">FNU79_18720</name>
</gene>
<reference evidence="3 4" key="1">
    <citation type="submission" date="2019-07" db="EMBL/GenBank/DDBJ databases">
        <title>Deinococcus detaillus sp. nov., isolated from humus soil in Antarctica.</title>
        <authorList>
            <person name="Zhang K."/>
        </authorList>
    </citation>
    <scope>NUCLEOTIDE SEQUENCE [LARGE SCALE GENOMIC DNA]</scope>
    <source>
        <strain evidence="3 4">H1</strain>
    </source>
</reference>
<organism evidence="3 4">
    <name type="scientific">Deinococcus detaillensis</name>
    <dbReference type="NCBI Taxonomy" id="2592048"/>
    <lineage>
        <taxon>Bacteria</taxon>
        <taxon>Thermotogati</taxon>
        <taxon>Deinococcota</taxon>
        <taxon>Deinococci</taxon>
        <taxon>Deinococcales</taxon>
        <taxon>Deinococcaceae</taxon>
        <taxon>Deinococcus</taxon>
    </lineage>
</organism>
<keyword evidence="2" id="KW-0472">Membrane</keyword>